<evidence type="ECO:0000313" key="9">
    <source>
        <dbReference type="EMBL" id="OFI46424.1"/>
    </source>
</evidence>
<name>A0A9Q5JG31_9LACT</name>
<keyword evidence="2 8" id="KW-0547">Nucleotide-binding</keyword>
<dbReference type="HAMAP" id="MF_00361">
    <property type="entry name" value="NAD_kinase"/>
    <property type="match status" value="1"/>
</dbReference>
<gene>
    <name evidence="8" type="primary">nadK</name>
    <name evidence="9" type="ORF">BG262_05260</name>
</gene>
<feature type="binding site" evidence="8">
    <location>
        <position position="159"/>
    </location>
    <ligand>
        <name>NAD(+)</name>
        <dbReference type="ChEBI" id="CHEBI:57540"/>
    </ligand>
</feature>
<dbReference type="PANTHER" id="PTHR20275">
    <property type="entry name" value="NAD KINASE"/>
    <property type="match status" value="1"/>
</dbReference>
<evidence type="ECO:0000256" key="6">
    <source>
        <dbReference type="ARBA" id="ARBA00023027"/>
    </source>
</evidence>
<evidence type="ECO:0000256" key="5">
    <source>
        <dbReference type="ARBA" id="ARBA00022857"/>
    </source>
</evidence>
<keyword evidence="10" id="KW-1185">Reference proteome</keyword>
<evidence type="ECO:0000256" key="7">
    <source>
        <dbReference type="ARBA" id="ARBA00047925"/>
    </source>
</evidence>
<dbReference type="PANTHER" id="PTHR20275:SF0">
    <property type="entry name" value="NAD KINASE"/>
    <property type="match status" value="1"/>
</dbReference>
<sequence>MTTMNITDGKRVAFVSSGSAESVDVEKKIRKKLKVKRIEVDSKAPDIVISIGGDGTLLEAVHTYGRRLDTTRFVGVHTGHLGFYTDYLCSEVEELVEAIVNEDPKNSIAYPVLKMKAIMADGQIFEKYALNEATVRRLSRTLVADVFISNFLFERFRGDGLSISTPTGSTAYNKSIGGAVLHPGLKVMQMAEIASLNNRVYRTLGAPIVVTEDENIILNLDKALDYSLTVDRLEYKFTNLAGLEYSLDGTVVHFLGERHSSFWKRVQESFIGDVN</sequence>
<dbReference type="EC" id="2.7.1.23" evidence="8"/>
<feature type="active site" description="Proton acceptor" evidence="8">
    <location>
        <position position="54"/>
    </location>
</feature>
<evidence type="ECO:0000256" key="2">
    <source>
        <dbReference type="ARBA" id="ARBA00022741"/>
    </source>
</evidence>
<comment type="similarity">
    <text evidence="8">Belongs to the NAD kinase family.</text>
</comment>
<keyword evidence="5 8" id="KW-0521">NADP</keyword>
<feature type="binding site" evidence="8">
    <location>
        <position position="194"/>
    </location>
    <ligand>
        <name>NAD(+)</name>
        <dbReference type="ChEBI" id="CHEBI:57540"/>
    </ligand>
</feature>
<dbReference type="SUPFAM" id="SSF111331">
    <property type="entry name" value="NAD kinase/diacylglycerol kinase-like"/>
    <property type="match status" value="1"/>
</dbReference>
<dbReference type="Pfam" id="PF01513">
    <property type="entry name" value="NAD_kinase"/>
    <property type="match status" value="1"/>
</dbReference>
<comment type="caution">
    <text evidence="9">The sequence shown here is derived from an EMBL/GenBank/DDBJ whole genome shotgun (WGS) entry which is preliminary data.</text>
</comment>
<dbReference type="GO" id="GO:0019674">
    <property type="term" value="P:NAD+ metabolic process"/>
    <property type="evidence" value="ECO:0007669"/>
    <property type="project" value="InterPro"/>
</dbReference>
<keyword evidence="8" id="KW-0963">Cytoplasm</keyword>
<dbReference type="Proteomes" id="UP000177273">
    <property type="component" value="Unassembled WGS sequence"/>
</dbReference>
<evidence type="ECO:0000256" key="8">
    <source>
        <dbReference type="HAMAP-Rule" id="MF_00361"/>
    </source>
</evidence>
<dbReference type="NCBIfam" id="NF003424">
    <property type="entry name" value="PRK04885.1"/>
    <property type="match status" value="1"/>
</dbReference>
<dbReference type="Gene3D" id="2.60.200.30">
    <property type="entry name" value="Probable inorganic polyphosphate/atp-NAD kinase, domain 2"/>
    <property type="match status" value="1"/>
</dbReference>
<feature type="binding site" evidence="8">
    <location>
        <begin position="54"/>
        <end position="55"/>
    </location>
    <ligand>
        <name>NAD(+)</name>
        <dbReference type="ChEBI" id="CHEBI:57540"/>
    </ligand>
</feature>
<keyword evidence="6 8" id="KW-0520">NAD</keyword>
<dbReference type="GO" id="GO:0005737">
    <property type="term" value="C:cytoplasm"/>
    <property type="evidence" value="ECO:0007669"/>
    <property type="project" value="UniProtKB-SubCell"/>
</dbReference>
<evidence type="ECO:0000313" key="10">
    <source>
        <dbReference type="Proteomes" id="UP000177273"/>
    </source>
</evidence>
<dbReference type="Gene3D" id="3.40.50.10330">
    <property type="entry name" value="Probable inorganic polyphosphate/atp-NAD kinase, domain 1"/>
    <property type="match status" value="1"/>
</dbReference>
<reference evidence="10" key="1">
    <citation type="submission" date="2016-09" db="EMBL/GenBank/DDBJ databases">
        <title>Draft genome sequence of a novel species of the family Streptococcaceae isolated from flowers.</title>
        <authorList>
            <person name="Chuah L.-O."/>
            <person name="Yap K.-P."/>
            <person name="Thong K.L."/>
            <person name="Liong M.T."/>
            <person name="Ahmad R."/>
            <person name="Rusul G."/>
        </authorList>
    </citation>
    <scope>NUCLEOTIDE SEQUENCE [LARGE SCALE GENOMIC DNA]</scope>
    <source>
        <strain evidence="10">HibF3</strain>
    </source>
</reference>
<dbReference type="GO" id="GO:0046872">
    <property type="term" value="F:metal ion binding"/>
    <property type="evidence" value="ECO:0007669"/>
    <property type="project" value="UniProtKB-UniRule"/>
</dbReference>
<dbReference type="InterPro" id="IPR017438">
    <property type="entry name" value="ATP-NAD_kinase_N"/>
</dbReference>
<accession>A0A9Q5JG31</accession>
<comment type="cofactor">
    <cofactor evidence="8">
        <name>a divalent metal cation</name>
        <dbReference type="ChEBI" id="CHEBI:60240"/>
    </cofactor>
</comment>
<keyword evidence="3 8" id="KW-0418">Kinase</keyword>
<protein>
    <recommendedName>
        <fullName evidence="8">NAD kinase</fullName>
        <ecNumber evidence="8">2.7.1.23</ecNumber>
    </recommendedName>
    <alternativeName>
        <fullName evidence="8">ATP-dependent NAD kinase</fullName>
    </alternativeName>
</protein>
<evidence type="ECO:0000256" key="4">
    <source>
        <dbReference type="ARBA" id="ARBA00022840"/>
    </source>
</evidence>
<comment type="catalytic activity">
    <reaction evidence="7 8">
        <text>NAD(+) + ATP = ADP + NADP(+) + H(+)</text>
        <dbReference type="Rhea" id="RHEA:18629"/>
        <dbReference type="ChEBI" id="CHEBI:15378"/>
        <dbReference type="ChEBI" id="CHEBI:30616"/>
        <dbReference type="ChEBI" id="CHEBI:57540"/>
        <dbReference type="ChEBI" id="CHEBI:58349"/>
        <dbReference type="ChEBI" id="CHEBI:456216"/>
        <dbReference type="EC" id="2.7.1.23"/>
    </reaction>
</comment>
<dbReference type="EMBL" id="MKIQ01000028">
    <property type="protein sequence ID" value="OFI46424.1"/>
    <property type="molecule type" value="Genomic_DNA"/>
</dbReference>
<feature type="binding site" evidence="8">
    <location>
        <begin position="170"/>
        <end position="175"/>
    </location>
    <ligand>
        <name>NAD(+)</name>
        <dbReference type="ChEBI" id="CHEBI:57540"/>
    </ligand>
</feature>
<dbReference type="GO" id="GO:0006741">
    <property type="term" value="P:NADP+ biosynthetic process"/>
    <property type="evidence" value="ECO:0007669"/>
    <property type="project" value="UniProtKB-UniRule"/>
</dbReference>
<dbReference type="GO" id="GO:0051287">
    <property type="term" value="F:NAD binding"/>
    <property type="evidence" value="ECO:0007669"/>
    <property type="project" value="UniProtKB-ARBA"/>
</dbReference>
<dbReference type="AlphaFoldDB" id="A0A9Q5JG31"/>
<comment type="caution">
    <text evidence="8">Lacks conserved residue(s) required for the propagation of feature annotation.</text>
</comment>
<feature type="binding site" evidence="8">
    <location>
        <position position="157"/>
    </location>
    <ligand>
        <name>NAD(+)</name>
        <dbReference type="ChEBI" id="CHEBI:57540"/>
    </ligand>
</feature>
<comment type="subcellular location">
    <subcellularLocation>
        <location evidence="8">Cytoplasm</location>
    </subcellularLocation>
</comment>
<keyword evidence="1 8" id="KW-0808">Transferase</keyword>
<evidence type="ECO:0000256" key="3">
    <source>
        <dbReference type="ARBA" id="ARBA00022777"/>
    </source>
</evidence>
<comment type="function">
    <text evidence="8">Involved in the regulation of the intracellular balance of NAD and NADP, and is a key enzyme in the biosynthesis of NADP. Catalyzes specifically the phosphorylation on 2'-hydroxyl of the adenosine moiety of NAD to yield NADP.</text>
</comment>
<organism evidence="9 10">
    <name type="scientific">Floricoccus penangensis</name>
    <dbReference type="NCBI Taxonomy" id="1859475"/>
    <lineage>
        <taxon>Bacteria</taxon>
        <taxon>Bacillati</taxon>
        <taxon>Bacillota</taxon>
        <taxon>Bacilli</taxon>
        <taxon>Lactobacillales</taxon>
        <taxon>Streptococcaceae</taxon>
        <taxon>Floricoccus</taxon>
    </lineage>
</organism>
<proteinExistence type="inferred from homology"/>
<dbReference type="Pfam" id="PF20143">
    <property type="entry name" value="NAD_kinase_C"/>
    <property type="match status" value="1"/>
</dbReference>
<dbReference type="GO" id="GO:0003951">
    <property type="term" value="F:NAD+ kinase activity"/>
    <property type="evidence" value="ECO:0007669"/>
    <property type="project" value="UniProtKB-UniRule"/>
</dbReference>
<dbReference type="InterPro" id="IPR016064">
    <property type="entry name" value="NAD/diacylglycerol_kinase_sf"/>
</dbReference>
<evidence type="ECO:0000256" key="1">
    <source>
        <dbReference type="ARBA" id="ARBA00022679"/>
    </source>
</evidence>
<feature type="binding site" evidence="8">
    <location>
        <begin position="131"/>
        <end position="132"/>
    </location>
    <ligand>
        <name>NAD(+)</name>
        <dbReference type="ChEBI" id="CHEBI:57540"/>
    </ligand>
</feature>
<dbReference type="InterPro" id="IPR002504">
    <property type="entry name" value="NADK"/>
</dbReference>
<dbReference type="GO" id="GO:0005524">
    <property type="term" value="F:ATP binding"/>
    <property type="evidence" value="ECO:0007669"/>
    <property type="project" value="UniProtKB-KW"/>
</dbReference>
<keyword evidence="4 8" id="KW-0067">ATP-binding</keyword>
<dbReference type="InterPro" id="IPR017437">
    <property type="entry name" value="ATP-NAD_kinase_PpnK-typ_C"/>
</dbReference>